<dbReference type="Proteomes" id="UP000253153">
    <property type="component" value="Unassembled WGS sequence"/>
</dbReference>
<evidence type="ECO:0000313" key="1">
    <source>
        <dbReference type="EMBL" id="RBR10177.1"/>
    </source>
</evidence>
<evidence type="ECO:0000313" key="2">
    <source>
        <dbReference type="Proteomes" id="UP000253153"/>
    </source>
</evidence>
<sequence>MIEPRYLKTVLRRTSNSFGYMYSLMRFLDNNGTKYAWRVSRHDELLMISEPLRRDIDRQEYDMKRALERAGITEYFDVLFCATADDPVEIPYVNPEVYGRIPLERVYILGVPKRFPFLVVFALIKEKF</sequence>
<comment type="caution">
    <text evidence="1">The sequence shown here is derived from an EMBL/GenBank/DDBJ whole genome shotgun (WGS) entry which is preliminary data.</text>
</comment>
<dbReference type="GeneID" id="41998995"/>
<name>A0A366QZ54_9HYPO</name>
<reference evidence="1 2" key="1">
    <citation type="submission" date="2018-06" db="EMBL/GenBank/DDBJ databases">
        <title>Fusarium incarnatum-equiseti species complex species 28.</title>
        <authorList>
            <person name="Gardiner D.M."/>
        </authorList>
    </citation>
    <scope>NUCLEOTIDE SEQUENCE [LARGE SCALE GENOMIC DNA]</scope>
    <source>
        <strain evidence="1 2">FIESC_28</strain>
    </source>
</reference>
<organism evidence="1 2">
    <name type="scientific">Fusarium coffeatum</name>
    <dbReference type="NCBI Taxonomy" id="231269"/>
    <lineage>
        <taxon>Eukaryota</taxon>
        <taxon>Fungi</taxon>
        <taxon>Dikarya</taxon>
        <taxon>Ascomycota</taxon>
        <taxon>Pezizomycotina</taxon>
        <taxon>Sordariomycetes</taxon>
        <taxon>Hypocreomycetidae</taxon>
        <taxon>Hypocreales</taxon>
        <taxon>Nectriaceae</taxon>
        <taxon>Fusarium</taxon>
        <taxon>Fusarium incarnatum-equiseti species complex</taxon>
    </lineage>
</organism>
<keyword evidence="2" id="KW-1185">Reference proteome</keyword>
<protein>
    <submittedName>
        <fullName evidence="1">Uncharacterized protein</fullName>
    </submittedName>
</protein>
<dbReference type="RefSeq" id="XP_031012199.1">
    <property type="nucleotide sequence ID" value="XM_031163699.1"/>
</dbReference>
<dbReference type="AlphaFoldDB" id="A0A366QZ54"/>
<dbReference type="EMBL" id="QKXC01000244">
    <property type="protein sequence ID" value="RBR10177.1"/>
    <property type="molecule type" value="Genomic_DNA"/>
</dbReference>
<accession>A0A366QZ54</accession>
<dbReference type="OrthoDB" id="5075427at2759"/>
<proteinExistence type="predicted"/>
<gene>
    <name evidence="1" type="ORF">FIESC28_09563</name>
</gene>